<accession>A0A8J4EL12</accession>
<dbReference type="InterPro" id="IPR036390">
    <property type="entry name" value="WH_DNA-bd_sf"/>
</dbReference>
<dbReference type="SUPFAM" id="SSF46785">
    <property type="entry name" value="Winged helix' DNA-binding domain"/>
    <property type="match status" value="1"/>
</dbReference>
<dbReference type="PANTHER" id="PTHR38600">
    <property type="entry name" value="TRANSCRIPTIONAL REGULATORY PROTEIN"/>
    <property type="match status" value="1"/>
</dbReference>
<reference evidence="3" key="1">
    <citation type="journal article" date="2021" name="Int. J. Syst. Evol. Microbiol.">
        <title>Actinocatenispora comari sp. nov., an endophytic actinomycete isolated from aerial parts of Comarum salesowianum.</title>
        <authorList>
            <person name="Oyunbileg N."/>
            <person name="Iizaka Y."/>
            <person name="Hamada M."/>
            <person name="Davaapurev B.O."/>
            <person name="Fukumoto A."/>
            <person name="Tsetseg B."/>
            <person name="Kato F."/>
            <person name="Tamura T."/>
            <person name="Batkhuu J."/>
            <person name="Anzai Y."/>
        </authorList>
    </citation>
    <scope>NUCLEOTIDE SEQUENCE [LARGE SCALE GENOMIC DNA]</scope>
    <source>
        <strain evidence="3">NUM-2625</strain>
    </source>
</reference>
<dbReference type="PANTHER" id="PTHR38600:SF2">
    <property type="entry name" value="SLL0088 PROTEIN"/>
    <property type="match status" value="1"/>
</dbReference>
<dbReference type="InterPro" id="IPR001845">
    <property type="entry name" value="HTH_ArsR_DNA-bd_dom"/>
</dbReference>
<dbReference type="Gene3D" id="1.10.10.10">
    <property type="entry name" value="Winged helix-like DNA-binding domain superfamily/Winged helix DNA-binding domain"/>
    <property type="match status" value="1"/>
</dbReference>
<dbReference type="AlphaFoldDB" id="A0A8J4EL12"/>
<dbReference type="GO" id="GO:0003700">
    <property type="term" value="F:DNA-binding transcription factor activity"/>
    <property type="evidence" value="ECO:0007669"/>
    <property type="project" value="InterPro"/>
</dbReference>
<keyword evidence="3" id="KW-1185">Reference proteome</keyword>
<dbReference type="EMBL" id="BOPO01000050">
    <property type="protein sequence ID" value="GIL27670.1"/>
    <property type="molecule type" value="Genomic_DNA"/>
</dbReference>
<gene>
    <name evidence="2" type="ORF">NUM_29240</name>
</gene>
<evidence type="ECO:0000259" key="1">
    <source>
        <dbReference type="PROSITE" id="PS50987"/>
    </source>
</evidence>
<organism evidence="2 3">
    <name type="scientific">Actinocatenispora comari</name>
    <dbReference type="NCBI Taxonomy" id="2807577"/>
    <lineage>
        <taxon>Bacteria</taxon>
        <taxon>Bacillati</taxon>
        <taxon>Actinomycetota</taxon>
        <taxon>Actinomycetes</taxon>
        <taxon>Micromonosporales</taxon>
        <taxon>Micromonosporaceae</taxon>
        <taxon>Actinocatenispora</taxon>
    </lineage>
</organism>
<name>A0A8J4EL12_9ACTN</name>
<dbReference type="Proteomes" id="UP000614996">
    <property type="component" value="Unassembled WGS sequence"/>
</dbReference>
<feature type="domain" description="HTH arsR-type" evidence="1">
    <location>
        <begin position="1"/>
        <end position="94"/>
    </location>
</feature>
<dbReference type="InterPro" id="IPR011991">
    <property type="entry name" value="ArsR-like_HTH"/>
</dbReference>
<dbReference type="PRINTS" id="PR00778">
    <property type="entry name" value="HTHARSR"/>
</dbReference>
<evidence type="ECO:0000313" key="3">
    <source>
        <dbReference type="Proteomes" id="UP000614996"/>
    </source>
</evidence>
<dbReference type="NCBIfam" id="NF033788">
    <property type="entry name" value="HTH_metalloreg"/>
    <property type="match status" value="1"/>
</dbReference>
<dbReference type="PROSITE" id="PS50987">
    <property type="entry name" value="HTH_ARSR_2"/>
    <property type="match status" value="1"/>
</dbReference>
<dbReference type="CDD" id="cd00090">
    <property type="entry name" value="HTH_ARSR"/>
    <property type="match status" value="1"/>
</dbReference>
<dbReference type="InterPro" id="IPR036388">
    <property type="entry name" value="WH-like_DNA-bd_sf"/>
</dbReference>
<proteinExistence type="predicted"/>
<protein>
    <submittedName>
        <fullName evidence="2">Transcriptional regulator</fullName>
    </submittedName>
</protein>
<dbReference type="Pfam" id="PF12840">
    <property type="entry name" value="HTH_20"/>
    <property type="match status" value="1"/>
</dbReference>
<dbReference type="SMART" id="SM00418">
    <property type="entry name" value="HTH_ARSR"/>
    <property type="match status" value="1"/>
</dbReference>
<comment type="caution">
    <text evidence="2">The sequence shown here is derived from an EMBL/GenBank/DDBJ whole genome shotgun (WGS) entry which is preliminary data.</text>
</comment>
<sequence length="110" mass="12410">MSDGELDRVFRALADPTRRDILVRTMRAGESVSSLAAHYRMSFAAVQKHVAVLERAGLVNKQRHGREQIVHGDPETLHRATTLLERYERLWTDRATRIAGILADEEGSTT</sequence>
<evidence type="ECO:0000313" key="2">
    <source>
        <dbReference type="EMBL" id="GIL27670.1"/>
    </source>
</evidence>